<dbReference type="KEGG" id="bqy:MUS_2673"/>
<reference evidence="1 2" key="1">
    <citation type="journal article" date="2012" name="J. Biotechnol.">
        <title>Genome sequence of the plant growth promoting strain Bacillus amyloliquefaciens subsp. plantarum B9601-Y2 and expression of mersacidin and other secondary metabolites.</title>
        <authorList>
            <person name="He P."/>
            <person name="Hao K."/>
            <person name="Blom J."/>
            <person name="Ruckert C."/>
            <person name="Vater J."/>
            <person name="Mao Z."/>
            <person name="Wu Y."/>
            <person name="Hou M."/>
            <person name="He P."/>
            <person name="He Y."/>
            <person name="Borriss R."/>
        </authorList>
    </citation>
    <scope>NUCLEOTIDE SEQUENCE [LARGE SCALE GENOMIC DNA]</scope>
    <source>
        <strain evidence="1">Y2</strain>
    </source>
</reference>
<accession>I2C7G0</accession>
<dbReference type="PATRIC" id="fig|1126211.3.peg.2531"/>
<dbReference type="HOGENOM" id="CLU_3324001_0_0_9"/>
<dbReference type="Proteomes" id="UP000002878">
    <property type="component" value="Chromosome"/>
</dbReference>
<dbReference type="EMBL" id="CP003332">
    <property type="protein sequence ID" value="AFJ62584.1"/>
    <property type="molecule type" value="Genomic_DNA"/>
</dbReference>
<proteinExistence type="predicted"/>
<dbReference type="AlphaFoldDB" id="I2C7G0"/>
<organism evidence="1 2">
    <name type="scientific">Bacillus amyloliquefaciens (strain Y2)</name>
    <name type="common">Bacillus amyloliquefaciens subsp. plantarum (strain B9601-Y2)</name>
    <dbReference type="NCBI Taxonomy" id="1155777"/>
    <lineage>
        <taxon>Bacteria</taxon>
        <taxon>Bacillati</taxon>
        <taxon>Bacillota</taxon>
        <taxon>Bacilli</taxon>
        <taxon>Bacillales</taxon>
        <taxon>Bacillaceae</taxon>
        <taxon>Bacillus</taxon>
        <taxon>Bacillus amyloliquefaciens group</taxon>
    </lineage>
</organism>
<protein>
    <submittedName>
        <fullName evidence="1">Uncharacterized protein</fullName>
    </submittedName>
</protein>
<gene>
    <name evidence="1" type="ORF">MUS_2673</name>
</gene>
<evidence type="ECO:0000313" key="1">
    <source>
        <dbReference type="EMBL" id="AFJ62584.1"/>
    </source>
</evidence>
<evidence type="ECO:0000313" key="2">
    <source>
        <dbReference type="Proteomes" id="UP000002878"/>
    </source>
</evidence>
<sequence length="38" mass="4209">MKILLMKITAPKAPNIPFFLSGSEIVGAHIFQLQVNIQ</sequence>
<name>I2C7G0_BACAY</name>